<feature type="domain" description="PKD" evidence="7">
    <location>
        <begin position="2486"/>
        <end position="2554"/>
    </location>
</feature>
<evidence type="ECO:0000259" key="7">
    <source>
        <dbReference type="PROSITE" id="PS50093"/>
    </source>
</evidence>
<keyword evidence="5" id="KW-0472">Membrane</keyword>
<name>A0A4R5MNM7_9SPHI</name>
<feature type="signal peptide" evidence="6">
    <location>
        <begin position="1"/>
        <end position="26"/>
    </location>
</feature>
<comment type="subcellular location">
    <subcellularLocation>
        <location evidence="1">Membrane</location>
        <topology evidence="1">Multi-pass membrane protein</topology>
    </subcellularLocation>
</comment>
<feature type="domain" description="PKD" evidence="7">
    <location>
        <begin position="2430"/>
        <end position="2469"/>
    </location>
</feature>
<evidence type="ECO:0000256" key="4">
    <source>
        <dbReference type="ARBA" id="ARBA00022989"/>
    </source>
</evidence>
<accession>A0A4R5MNM7</accession>
<dbReference type="InterPro" id="IPR013783">
    <property type="entry name" value="Ig-like_fold"/>
</dbReference>
<dbReference type="GO" id="GO:0006816">
    <property type="term" value="P:calcium ion transport"/>
    <property type="evidence" value="ECO:0007669"/>
    <property type="project" value="TreeGrafter"/>
</dbReference>
<feature type="domain" description="PKD" evidence="7">
    <location>
        <begin position="2347"/>
        <end position="2385"/>
    </location>
</feature>
<keyword evidence="2" id="KW-0812">Transmembrane</keyword>
<dbReference type="Pfam" id="PF18911">
    <property type="entry name" value="PKD_4"/>
    <property type="match status" value="3"/>
</dbReference>
<dbReference type="EMBL" id="SJCY01000002">
    <property type="protein sequence ID" value="TDG37374.1"/>
    <property type="molecule type" value="Genomic_DNA"/>
</dbReference>
<protein>
    <submittedName>
        <fullName evidence="8">PKD domain-containing protein</fullName>
    </submittedName>
</protein>
<evidence type="ECO:0000256" key="6">
    <source>
        <dbReference type="SAM" id="SignalP"/>
    </source>
</evidence>
<gene>
    <name evidence="8" type="ORF">EZJ43_04455</name>
</gene>
<dbReference type="InterPro" id="IPR045828">
    <property type="entry name" value="PKD_Bacteroidetes"/>
</dbReference>
<evidence type="ECO:0000256" key="5">
    <source>
        <dbReference type="ARBA" id="ARBA00023136"/>
    </source>
</evidence>
<dbReference type="Pfam" id="PF13585">
    <property type="entry name" value="CHU_C"/>
    <property type="match status" value="1"/>
</dbReference>
<keyword evidence="9" id="KW-1185">Reference proteome</keyword>
<dbReference type="SUPFAM" id="SSF49299">
    <property type="entry name" value="PKD domain"/>
    <property type="match status" value="6"/>
</dbReference>
<keyword evidence="4" id="KW-1133">Transmembrane helix</keyword>
<dbReference type="Gene3D" id="2.60.40.10">
    <property type="entry name" value="Immunoglobulins"/>
    <property type="match status" value="7"/>
</dbReference>
<organism evidence="8 9">
    <name type="scientific">Pedobacter changchengzhani</name>
    <dbReference type="NCBI Taxonomy" id="2529274"/>
    <lineage>
        <taxon>Bacteria</taxon>
        <taxon>Pseudomonadati</taxon>
        <taxon>Bacteroidota</taxon>
        <taxon>Sphingobacteriia</taxon>
        <taxon>Sphingobacteriales</taxon>
        <taxon>Sphingobacteriaceae</taxon>
        <taxon>Pedobacter</taxon>
    </lineage>
</organism>
<dbReference type="OrthoDB" id="7794186at2"/>
<proteinExistence type="predicted"/>
<dbReference type="PANTHER" id="PTHR46730">
    <property type="entry name" value="POLYCYSTIN-1"/>
    <property type="match status" value="1"/>
</dbReference>
<dbReference type="InterPro" id="IPR000601">
    <property type="entry name" value="PKD_dom"/>
</dbReference>
<comment type="caution">
    <text evidence="8">The sequence shown here is derived from an EMBL/GenBank/DDBJ whole genome shotgun (WGS) entry which is preliminary data.</text>
</comment>
<evidence type="ECO:0000256" key="1">
    <source>
        <dbReference type="ARBA" id="ARBA00004141"/>
    </source>
</evidence>
<dbReference type="InterPro" id="IPR035986">
    <property type="entry name" value="PKD_dom_sf"/>
</dbReference>
<evidence type="ECO:0000256" key="2">
    <source>
        <dbReference type="ARBA" id="ARBA00022692"/>
    </source>
</evidence>
<dbReference type="GO" id="GO:0005886">
    <property type="term" value="C:plasma membrane"/>
    <property type="evidence" value="ECO:0007669"/>
    <property type="project" value="TreeGrafter"/>
</dbReference>
<dbReference type="PANTHER" id="PTHR46730:SF1">
    <property type="entry name" value="PLAT DOMAIN-CONTAINING PROTEIN"/>
    <property type="match status" value="1"/>
</dbReference>
<dbReference type="SMART" id="SM00089">
    <property type="entry name" value="PKD"/>
    <property type="match status" value="7"/>
</dbReference>
<reference evidence="8 9" key="1">
    <citation type="submission" date="2019-02" db="EMBL/GenBank/DDBJ databases">
        <title>Pedobacter sp. nov., a novel speices isolated from soil of pinguins habitat in Antarcitica.</title>
        <authorList>
            <person name="He R.-H."/>
        </authorList>
    </citation>
    <scope>NUCLEOTIDE SEQUENCE [LARGE SCALE GENOMIC DNA]</scope>
    <source>
        <strain evidence="8 9">E01020</strain>
    </source>
</reference>
<dbReference type="CDD" id="cd00146">
    <property type="entry name" value="PKD"/>
    <property type="match status" value="2"/>
</dbReference>
<keyword evidence="3" id="KW-0677">Repeat</keyword>
<dbReference type="Proteomes" id="UP000295668">
    <property type="component" value="Unassembled WGS sequence"/>
</dbReference>
<dbReference type="Pfam" id="PF19406">
    <property type="entry name" value="PKD_5"/>
    <property type="match status" value="2"/>
</dbReference>
<feature type="chain" id="PRO_5020702192" evidence="6">
    <location>
        <begin position="27"/>
        <end position="2675"/>
    </location>
</feature>
<dbReference type="InterPro" id="IPR022409">
    <property type="entry name" value="PKD/Chitinase_dom"/>
</dbReference>
<evidence type="ECO:0000313" key="8">
    <source>
        <dbReference type="EMBL" id="TDG37374.1"/>
    </source>
</evidence>
<keyword evidence="6" id="KW-0732">Signal</keyword>
<dbReference type="GO" id="GO:0005261">
    <property type="term" value="F:monoatomic cation channel activity"/>
    <property type="evidence" value="ECO:0007669"/>
    <property type="project" value="TreeGrafter"/>
</dbReference>
<dbReference type="PROSITE" id="PS50093">
    <property type="entry name" value="PKD"/>
    <property type="match status" value="3"/>
</dbReference>
<sequence>MKRCRKIARIAFFIFLSHFFCLAAFAQVNIGAVDPGPYTAGSTIAIPFSAGSTPCVAPANEFQLFLSDESGNFATETQIGTYNGFYSTFINGIIPTTGLIPGTGYRVRIKSTDPVSISTVSNSFEIKAGTPVIAKLTSTLIGTDPDIFGSCAGQANKTFYLKNESTAGSTINTTIKDELNGDVITTTFPTQIATVVAKLTHYTIFTRLEMPDGSIATKANFLINNDAITAFTTVGNNIVCLPTGELQFKVNTSDLEKNFPGNTYIINWGDGTFDEYTICDIKSKGEIVSHTYKKSSCGNVSTSGSNTTYNAFDVSIKVQNTFCGFIGSPIYAFAKVVLKPQNKFTGPITACTNAAVTFKNNSTKGENPNSSGPGCTANNVTYNWFVDGNIVEFDVALDFDFVYTFTTKGIHTVRLESNNSGACNADPFEKEICIQDPPKPKFALSNTTICTSNTIKVTDLSIIDNTCNVPSVYSWVVTPAVSYANGTNSSSPQPEFIFSTPGLYSIVLNISSASCGVVSTIAQNVVVNETPTITLSPDVALCNLATYDFNNLTLGPTRTVIAGTYLDLPSTYIWTVTGGAFSFANGTDASTKYPSIEFKDYTTYTVSVTQTNGCGAETKSQKISFSTAPQVDAGIDQSICFNDGSFALTGVITGPTSSSVWIGGFGVFTPNRNSLNATYTPTTTEKNTGSLILTLRATTTLPAPCNQIDDEITLTIKPDISITSAPSKNICTGTNVNYQPTNNVIGSTYTWTASGSASGFTPVGSGQINDLLTNANPLVDATVTYVITPHNDGCNGTPFNFIVTVKPRPDIAYTAPTDAICNKTSSAITLSSNLAGTTYTYTSVVTAGTLSGNSASAIASPIVAINDILTNTGTTEATVKYTVTPNAGNGCGGTAVDIEVKVLPGASIAFAGADDEVCNVTNYTLNGNNPIVGIGKWTVVSAPNTINFVDTQFDTAITGLIPGNSYELKWTIADGCSSSSDNVIIKVNKPSAGGTTTGAATVCAGNSNGTITLNAQVGNILRWESSPDGTNWTNIGNAGETSINYTNLNATTHYRAVIKNGVCAEANSTETIITVNQGAVVAKVGADQVICNSTTTTLTGNNPLTNIGLWELLPADPSVIITNPGLYNTTVTGLVPGQTYSFRWTISGLAPCPSTSAILKVQIDLPSKGGTTTGAATVCAGNSNGTITLNAQVGNILRWESSPDGTNWTNIGNAGETSINYTNLNATTHYRADTKNGVCAEANSTETVITVNQGAVVAKVGADQVICNSTTTTLTGNNPLTNIGLWELLQADPSVIITNPGLYNTTVTGLVPGQTYSFRWTISGLAPCPSTSAILKVQIDLPSIGGTTTGAATFCAGNSNGTITLNAQVGNILRWESSPDGTNWTNIGNAGETSITYTNLNATTHYRAATKNGVCAEANSTETVITVNQGAIVAKVGADQVICNSTTTTLTGNNPLTNIGLWELLPADPSVIITSPGLYNTTVTGLVPGQTYSFRWTISGLAPCPSTSAILKVQIDLPSNGGTTTGAATVCAGNSNGTITLNAQIGNILRWESSPDGTNWTNISNAGETSITYTNLNATTHFRAVTKNGVCAEANSTETVITVNQGAIVAKVGADQVICNSTTTTLTGNNPLTNIGLWELLPADPSVIITNPGLYNTTVTGLVPGQTYSFRWTISGLAPCPSTSAILKVQIDLPSNGGTTTGDAIFCSTTNTGSILLGGQTGQIVKWQSSIDGTNWVDINSTANPYIYSNVTTTTQFRAAVSNGICGEVLSTETKITINPITVAATVNADQNICSGNSAILTGNDPSPNTGLWTLVSGQSGVIITNSTSNVATATGLIPGENYIFRWTISGFASCPPTFAETAVNYYPTVVNTISGSATPVCSGQNMTIIGDAPTGGTGIYTYQWQSSADGTNFTDISGETSKDLGLTVLTTQYYQRIVNSNVCTSISNIVKITALPSLANNTITATQAVCVGDIPAPLIGSLPTGGDGSYTYQWQSSFDGATWVDLNLENNIDLTLPTPTSTILYRRIVGSAACTGAFENVSNVIKVTLNPHAKAEFTSTTNKACSPFILTPSNIIAIPYPDRNNTYTWYADNIPIGTGEIFPGYTITNENHTVAIKLVVTSSLNCRSDEYTQTFSTFSTIIASFSQSAINICSTERITFTNTSTSLTAGTFLWDFGNGTTSNLTSPPPVIYLGTNNGRDTTYVVKLTSITTCGTSTSTSNVTVIGKATSIFSPDKTLACVGSTIIFSNFSPGNSNVYKYDFDDGSPILTVTDNQPVSHTYDTFVKLDYTVKLTVKNSCGTSTSTHIIRIYPNNITPSFFVDGNNTEGCAPLTVNFTNNTQGASKFIYDFGDGGSYSSNGGAVEIVPHTFTTPGDYEVKMFASNGCFSAPVQIIPIKIYAQPTVSFTADKLSGCNGTVVKFKNNSINGISFIWDFGDGTTSDQFEPTHTYSSSAVAYTVTLTAKNTMGCPKTSIMADYINIVLPPKAIFTVSPNNEISIPDYTFKFNKENAEFGESWTWDFGDGSISKEQNPTHTYANVGKFNVTLRVTNATGCETVTMQEVRITGVEGFLNVPNSFMPSSAKSELRTFMAKGRGLENWRMTVFNKWGQIMWETTQLSESAPMDGWDGTYKGQEQPQGVYYWKIEVKFINGGEWKGMTYDSSAPKRTGVIYLIR</sequence>
<evidence type="ECO:0000313" key="9">
    <source>
        <dbReference type="Proteomes" id="UP000295668"/>
    </source>
</evidence>
<dbReference type="RefSeq" id="WP_133261467.1">
    <property type="nucleotide sequence ID" value="NZ_SJCY01000002.1"/>
</dbReference>
<evidence type="ECO:0000256" key="3">
    <source>
        <dbReference type="ARBA" id="ARBA00022737"/>
    </source>
</evidence>